<evidence type="ECO:0000256" key="5">
    <source>
        <dbReference type="ARBA" id="ARBA00023163"/>
    </source>
</evidence>
<gene>
    <name evidence="8" type="ORF">BDV29DRAFT_167272</name>
</gene>
<dbReference type="PROSITE" id="PS00463">
    <property type="entry name" value="ZN2_CY6_FUNGAL_1"/>
    <property type="match status" value="1"/>
</dbReference>
<proteinExistence type="predicted"/>
<evidence type="ECO:0000256" key="1">
    <source>
        <dbReference type="ARBA" id="ARBA00022723"/>
    </source>
</evidence>
<dbReference type="Pfam" id="PF11951">
    <property type="entry name" value="Fungal_trans_2"/>
    <property type="match status" value="1"/>
</dbReference>
<evidence type="ECO:0000256" key="4">
    <source>
        <dbReference type="ARBA" id="ARBA00023125"/>
    </source>
</evidence>
<keyword evidence="5" id="KW-0804">Transcription</keyword>
<keyword evidence="3" id="KW-0805">Transcription regulation</keyword>
<dbReference type="InterPro" id="IPR001138">
    <property type="entry name" value="Zn2Cys6_DnaBD"/>
</dbReference>
<sequence>MQRRTKGPRSRAGCKTCKIRHVKCDEEKPECLQCKKSGRKCDGYEASSQSQLRKKIAESQPRPAWMMVSPDHRLTLRPGTREERQYVELFCTQTSRALSGFFSPQLWNYQLPQLSHSEPTIRHAIAALSAAHERNFLNPTAESSKNTEQFVLQQYNKSIHHLMEHLSAPKSQSVDLMLVTCCLFICLEIVRGNNKQAMDHLEAGAKILYRRGHFPRLTAQSMDIDKELSHLFFRLNMQLSLFGRPLVSHSVGHRSSLPPMEGHVSFATVEEARNSLDSLMNKALRFVRITVQNSTPSDATRQQQRQRQQSITQEFEAWATALDKLMARRGNAKTLDKRGPLTLRIHQRVSVIWLRACMAKDQMLFDSFTDEFEAIVCLAEEVIRLGSDLERQSRMNKFTLESGITAPLWFVAIKCRDPIIRRRAIRLLSDYHRQEGMWDMGLFTKVAELVLESEETELSSLPIEKRVPEDRQRIYEPILPEEVVTNPCQVVLLSKPDGIDGKLHTRVTYVDWMA</sequence>
<dbReference type="Proteomes" id="UP000326565">
    <property type="component" value="Unassembled WGS sequence"/>
</dbReference>
<dbReference type="GO" id="GO:0003677">
    <property type="term" value="F:DNA binding"/>
    <property type="evidence" value="ECO:0007669"/>
    <property type="project" value="UniProtKB-KW"/>
</dbReference>
<dbReference type="OrthoDB" id="2593732at2759"/>
<dbReference type="AlphaFoldDB" id="A0A5N5XBL1"/>
<dbReference type="PANTHER" id="PTHR36206">
    <property type="entry name" value="ASPERCRYPTIN BIOSYNTHESIS CLUSTER-SPECIFIC TRANSCRIPTION REGULATOR ATNN-RELATED"/>
    <property type="match status" value="1"/>
</dbReference>
<protein>
    <recommendedName>
        <fullName evidence="7">Zn(2)-C6 fungal-type domain-containing protein</fullName>
    </recommendedName>
</protein>
<evidence type="ECO:0000259" key="7">
    <source>
        <dbReference type="PROSITE" id="PS50048"/>
    </source>
</evidence>
<feature type="domain" description="Zn(2)-C6 fungal-type" evidence="7">
    <location>
        <begin position="13"/>
        <end position="41"/>
    </location>
</feature>
<evidence type="ECO:0000313" key="9">
    <source>
        <dbReference type="Proteomes" id="UP000326565"/>
    </source>
</evidence>
<evidence type="ECO:0000256" key="6">
    <source>
        <dbReference type="ARBA" id="ARBA00023242"/>
    </source>
</evidence>
<dbReference type="Gene3D" id="4.10.240.10">
    <property type="entry name" value="Zn(2)-C6 fungal-type DNA-binding domain"/>
    <property type="match status" value="1"/>
</dbReference>
<evidence type="ECO:0000256" key="3">
    <source>
        <dbReference type="ARBA" id="ARBA00023015"/>
    </source>
</evidence>
<keyword evidence="9" id="KW-1185">Reference proteome</keyword>
<dbReference type="GO" id="GO:0008270">
    <property type="term" value="F:zinc ion binding"/>
    <property type="evidence" value="ECO:0007669"/>
    <property type="project" value="InterPro"/>
</dbReference>
<dbReference type="InterPro" id="IPR021858">
    <property type="entry name" value="Fun_TF"/>
</dbReference>
<dbReference type="PROSITE" id="PS50048">
    <property type="entry name" value="ZN2_CY6_FUNGAL_2"/>
    <property type="match status" value="1"/>
</dbReference>
<keyword evidence="1" id="KW-0479">Metal-binding</keyword>
<dbReference type="GO" id="GO:0000981">
    <property type="term" value="F:DNA-binding transcription factor activity, RNA polymerase II-specific"/>
    <property type="evidence" value="ECO:0007669"/>
    <property type="project" value="InterPro"/>
</dbReference>
<dbReference type="EMBL" id="ML732162">
    <property type="protein sequence ID" value="KAB8078071.1"/>
    <property type="molecule type" value="Genomic_DNA"/>
</dbReference>
<reference evidence="8 9" key="1">
    <citation type="submission" date="2019-04" db="EMBL/GenBank/DDBJ databases">
        <title>Friends and foes A comparative genomics study of 23 Aspergillus species from section Flavi.</title>
        <authorList>
            <consortium name="DOE Joint Genome Institute"/>
            <person name="Kjaerbolling I."/>
            <person name="Vesth T."/>
            <person name="Frisvad J.C."/>
            <person name="Nybo J.L."/>
            <person name="Theobald S."/>
            <person name="Kildgaard S."/>
            <person name="Isbrandt T."/>
            <person name="Kuo A."/>
            <person name="Sato A."/>
            <person name="Lyhne E.K."/>
            <person name="Kogle M.E."/>
            <person name="Wiebenga A."/>
            <person name="Kun R.S."/>
            <person name="Lubbers R.J."/>
            <person name="Makela M.R."/>
            <person name="Barry K."/>
            <person name="Chovatia M."/>
            <person name="Clum A."/>
            <person name="Daum C."/>
            <person name="Haridas S."/>
            <person name="He G."/>
            <person name="LaButti K."/>
            <person name="Lipzen A."/>
            <person name="Mondo S."/>
            <person name="Riley R."/>
            <person name="Salamov A."/>
            <person name="Simmons B.A."/>
            <person name="Magnuson J.K."/>
            <person name="Henrissat B."/>
            <person name="Mortensen U.H."/>
            <person name="Larsen T.O."/>
            <person name="Devries R.P."/>
            <person name="Grigoriev I.V."/>
            <person name="Machida M."/>
            <person name="Baker S.E."/>
            <person name="Andersen M.R."/>
        </authorList>
    </citation>
    <scope>NUCLEOTIDE SEQUENCE [LARGE SCALE GENOMIC DNA]</scope>
    <source>
        <strain evidence="8 9">CBS 151.66</strain>
    </source>
</reference>
<keyword evidence="4" id="KW-0238">DNA-binding</keyword>
<evidence type="ECO:0000256" key="2">
    <source>
        <dbReference type="ARBA" id="ARBA00022833"/>
    </source>
</evidence>
<organism evidence="8 9">
    <name type="scientific">Aspergillus leporis</name>
    <dbReference type="NCBI Taxonomy" id="41062"/>
    <lineage>
        <taxon>Eukaryota</taxon>
        <taxon>Fungi</taxon>
        <taxon>Dikarya</taxon>
        <taxon>Ascomycota</taxon>
        <taxon>Pezizomycotina</taxon>
        <taxon>Eurotiomycetes</taxon>
        <taxon>Eurotiomycetidae</taxon>
        <taxon>Eurotiales</taxon>
        <taxon>Aspergillaceae</taxon>
        <taxon>Aspergillus</taxon>
        <taxon>Aspergillus subgen. Circumdati</taxon>
    </lineage>
</organism>
<dbReference type="GO" id="GO:0009893">
    <property type="term" value="P:positive regulation of metabolic process"/>
    <property type="evidence" value="ECO:0007669"/>
    <property type="project" value="UniProtKB-ARBA"/>
</dbReference>
<dbReference type="Pfam" id="PF00172">
    <property type="entry name" value="Zn_clus"/>
    <property type="match status" value="1"/>
</dbReference>
<evidence type="ECO:0000313" key="8">
    <source>
        <dbReference type="EMBL" id="KAB8078071.1"/>
    </source>
</evidence>
<dbReference type="InterPro" id="IPR052360">
    <property type="entry name" value="Transcr_Regulatory_Proteins"/>
</dbReference>
<dbReference type="InterPro" id="IPR036864">
    <property type="entry name" value="Zn2-C6_fun-type_DNA-bd_sf"/>
</dbReference>
<accession>A0A5N5XBL1</accession>
<keyword evidence="2" id="KW-0862">Zinc</keyword>
<name>A0A5N5XBL1_9EURO</name>
<dbReference type="SMART" id="SM00066">
    <property type="entry name" value="GAL4"/>
    <property type="match status" value="1"/>
</dbReference>
<dbReference type="PANTHER" id="PTHR36206:SF4">
    <property type="entry name" value="HYPOTHETICAL CONSERVED PROTEIN (EUROFUNG)-RELATED"/>
    <property type="match status" value="1"/>
</dbReference>
<dbReference type="SUPFAM" id="SSF57701">
    <property type="entry name" value="Zn2/Cys6 DNA-binding domain"/>
    <property type="match status" value="1"/>
</dbReference>
<keyword evidence="6" id="KW-0539">Nucleus</keyword>
<dbReference type="CDD" id="cd00067">
    <property type="entry name" value="GAL4"/>
    <property type="match status" value="1"/>
</dbReference>